<sequence length="498" mass="55856">MPHLPWPSVGDRLCVEGQFCTIRFVGEIPQWKSEKAYGLEWDNITRGKHSGVVGGVRYFETKFRTSGSIVKESKVIEAIHRRCTFIDSLSNVYLSKAGKHRDVYFGSKRVEMTGLDVLDLRNGDVSSLKCINLSYRNIAAMGDLSKLRLLAPTLKSLKQLNLSHNLLTDISQVISLIGGIKSLRSLDISGNKFTEFKIGEGDRVWSVTELSANCCELSAENIEKLCYVFPALQTLQLDGNGRSASIVLSQNLLPDLSELSLANNYLEEFPQHCEKSAVTSLNLSYNPISRISLKRATKIRTLAMSNCELNTWSSIDAICITFPELTNLKINDNPINTKGSSDDAYLQTIGRIRKLLYLDGTFIAEKEKQDAEIYLMTLVSKSQAPINELGEQWRYLTNKHGKISRKPSSNIMGSGLATLNLSIYFEGRKIREIEVLPCYSVRYLKSIISKLVTLSIFDFELSRISSDGVEHEFNFEFSPISTFSVKNNDVISVLRTGR</sequence>
<dbReference type="Gene3D" id="2.30.30.190">
    <property type="entry name" value="CAP Gly-rich-like domain"/>
    <property type="match status" value="1"/>
</dbReference>
<keyword evidence="5" id="KW-1185">Reference proteome</keyword>
<dbReference type="Gene3D" id="3.80.10.10">
    <property type="entry name" value="Ribonuclease Inhibitor"/>
    <property type="match status" value="2"/>
</dbReference>
<dbReference type="Proteomes" id="UP000190274">
    <property type="component" value="Chromosome E"/>
</dbReference>
<evidence type="ECO:0000313" key="5">
    <source>
        <dbReference type="Proteomes" id="UP000190274"/>
    </source>
</evidence>
<evidence type="ECO:0000256" key="1">
    <source>
        <dbReference type="ARBA" id="ARBA00022614"/>
    </source>
</evidence>
<evidence type="ECO:0000313" key="4">
    <source>
        <dbReference type="EMBL" id="SCU89052.1"/>
    </source>
</evidence>
<dbReference type="InterPro" id="IPR050576">
    <property type="entry name" value="Cilia_flagella_integrity"/>
</dbReference>
<dbReference type="SUPFAM" id="SSF52058">
    <property type="entry name" value="L domain-like"/>
    <property type="match status" value="1"/>
</dbReference>
<accession>A0A1G4JFX3</accession>
<reference evidence="5" key="1">
    <citation type="submission" date="2016-03" db="EMBL/GenBank/DDBJ databases">
        <authorList>
            <person name="Devillers H."/>
        </authorList>
    </citation>
    <scope>NUCLEOTIDE SEQUENCE [LARGE SCALE GENOMIC DNA]</scope>
</reference>
<dbReference type="Pfam" id="PF01302">
    <property type="entry name" value="CAP_GLY"/>
    <property type="match status" value="1"/>
</dbReference>
<gene>
    <name evidence="4" type="ORF">LADA_0E13432G</name>
</gene>
<dbReference type="InterPro" id="IPR036859">
    <property type="entry name" value="CAP-Gly_dom_sf"/>
</dbReference>
<dbReference type="STRING" id="1266660.A0A1G4JFX3"/>
<feature type="domain" description="CAP-Gly" evidence="3">
    <location>
        <begin position="38"/>
        <end position="71"/>
    </location>
</feature>
<dbReference type="InterPro" id="IPR001611">
    <property type="entry name" value="Leu-rich_rpt"/>
</dbReference>
<dbReference type="OrthoDB" id="5273213at2759"/>
<dbReference type="PROSITE" id="PS51450">
    <property type="entry name" value="LRR"/>
    <property type="match status" value="1"/>
</dbReference>
<name>A0A1G4JFX3_9SACH</name>
<proteinExistence type="predicted"/>
<dbReference type="InterPro" id="IPR025875">
    <property type="entry name" value="Leu-rich_rpt_4"/>
</dbReference>
<dbReference type="EMBL" id="LT598455">
    <property type="protein sequence ID" value="SCU89052.1"/>
    <property type="molecule type" value="Genomic_DNA"/>
</dbReference>
<keyword evidence="1" id="KW-0433">Leucine-rich repeat</keyword>
<dbReference type="InterPro" id="IPR003591">
    <property type="entry name" value="Leu-rich_rpt_typical-subtyp"/>
</dbReference>
<keyword evidence="2" id="KW-0677">Repeat</keyword>
<protein>
    <submittedName>
        <fullName evidence="4">LADA_0E13432g1_1</fullName>
    </submittedName>
</protein>
<dbReference type="PROSITE" id="PS50245">
    <property type="entry name" value="CAP_GLY_2"/>
    <property type="match status" value="1"/>
</dbReference>
<dbReference type="AlphaFoldDB" id="A0A1G4JFX3"/>
<dbReference type="InterPro" id="IPR032675">
    <property type="entry name" value="LRR_dom_sf"/>
</dbReference>
<dbReference type="PANTHER" id="PTHR45973:SF35">
    <property type="entry name" value="LEUCINE-RICH REPEAT-CONTAINING PROTEIN 43"/>
    <property type="match status" value="1"/>
</dbReference>
<dbReference type="PROSITE" id="PS00845">
    <property type="entry name" value="CAP_GLY_1"/>
    <property type="match status" value="1"/>
</dbReference>
<dbReference type="InterPro" id="IPR000938">
    <property type="entry name" value="CAP-Gly_domain"/>
</dbReference>
<dbReference type="Pfam" id="PF12799">
    <property type="entry name" value="LRR_4"/>
    <property type="match status" value="1"/>
</dbReference>
<dbReference type="SMART" id="SM01052">
    <property type="entry name" value="CAP_GLY"/>
    <property type="match status" value="1"/>
</dbReference>
<evidence type="ECO:0000256" key="2">
    <source>
        <dbReference type="ARBA" id="ARBA00022737"/>
    </source>
</evidence>
<dbReference type="SUPFAM" id="SSF74924">
    <property type="entry name" value="Cap-Gly domain"/>
    <property type="match status" value="1"/>
</dbReference>
<evidence type="ECO:0000259" key="3">
    <source>
        <dbReference type="PROSITE" id="PS50245"/>
    </source>
</evidence>
<dbReference type="PANTHER" id="PTHR45973">
    <property type="entry name" value="PROTEIN PHOSPHATASE 1 REGULATORY SUBUNIT SDS22-RELATED"/>
    <property type="match status" value="1"/>
</dbReference>
<dbReference type="SMART" id="SM00369">
    <property type="entry name" value="LRR_TYP"/>
    <property type="match status" value="3"/>
</dbReference>
<organism evidence="4 5">
    <name type="scientific">Lachancea dasiensis</name>
    <dbReference type="NCBI Taxonomy" id="1072105"/>
    <lineage>
        <taxon>Eukaryota</taxon>
        <taxon>Fungi</taxon>
        <taxon>Dikarya</taxon>
        <taxon>Ascomycota</taxon>
        <taxon>Saccharomycotina</taxon>
        <taxon>Saccharomycetes</taxon>
        <taxon>Saccharomycetales</taxon>
        <taxon>Saccharomycetaceae</taxon>
        <taxon>Lachancea</taxon>
    </lineage>
</organism>